<feature type="transmembrane region" description="Helical" evidence="6">
    <location>
        <begin position="44"/>
        <end position="64"/>
    </location>
</feature>
<feature type="transmembrane region" description="Helical" evidence="6">
    <location>
        <begin position="101"/>
        <end position="119"/>
    </location>
</feature>
<feature type="transmembrane region" description="Helical" evidence="6">
    <location>
        <begin position="131"/>
        <end position="150"/>
    </location>
</feature>
<name>A0ABV8QB75_9MICO</name>
<dbReference type="PANTHER" id="PTHR10057">
    <property type="entry name" value="PERIPHERAL-TYPE BENZODIAZEPINE RECEPTOR"/>
    <property type="match status" value="1"/>
</dbReference>
<keyword evidence="8" id="KW-1185">Reference proteome</keyword>
<organism evidence="7 8">
    <name type="scientific">Gryllotalpicola reticulitermitis</name>
    <dbReference type="NCBI Taxonomy" id="1184153"/>
    <lineage>
        <taxon>Bacteria</taxon>
        <taxon>Bacillati</taxon>
        <taxon>Actinomycetota</taxon>
        <taxon>Actinomycetes</taxon>
        <taxon>Micrococcales</taxon>
        <taxon>Microbacteriaceae</taxon>
        <taxon>Gryllotalpicola</taxon>
    </lineage>
</organism>
<sequence>MARWGVVAATATTAAAVAGAVGTRPTSAWYRALAKPAWQPPPQAFPIVWTPLYASIAWAAARALKAESRGGRPGAYASILGADLALNAGWCWAFFAARSPSTALAAIVALDAVNVALIVRTNRRDRPAAALLLPYLAWTGFATALNLAIWRRN</sequence>
<comment type="subcellular location">
    <subcellularLocation>
        <location evidence="1">Membrane</location>
        <topology evidence="1">Multi-pass membrane protein</topology>
    </subcellularLocation>
</comment>
<keyword evidence="3 6" id="KW-0812">Transmembrane</keyword>
<evidence type="ECO:0000256" key="4">
    <source>
        <dbReference type="ARBA" id="ARBA00022989"/>
    </source>
</evidence>
<dbReference type="PIRSF" id="PIRSF005859">
    <property type="entry name" value="PBR"/>
    <property type="match status" value="1"/>
</dbReference>
<evidence type="ECO:0000256" key="6">
    <source>
        <dbReference type="SAM" id="Phobius"/>
    </source>
</evidence>
<dbReference type="InterPro" id="IPR004307">
    <property type="entry name" value="TspO_MBR"/>
</dbReference>
<evidence type="ECO:0000256" key="3">
    <source>
        <dbReference type="ARBA" id="ARBA00022692"/>
    </source>
</evidence>
<dbReference type="CDD" id="cd15904">
    <property type="entry name" value="TSPO_MBR"/>
    <property type="match status" value="1"/>
</dbReference>
<accession>A0ABV8QB75</accession>
<comment type="caution">
    <text evidence="7">The sequence shown here is derived from an EMBL/GenBank/DDBJ whole genome shotgun (WGS) entry which is preliminary data.</text>
</comment>
<keyword evidence="4 6" id="KW-1133">Transmembrane helix</keyword>
<feature type="transmembrane region" description="Helical" evidence="6">
    <location>
        <begin position="76"/>
        <end position="95"/>
    </location>
</feature>
<dbReference type="Gene3D" id="1.20.1260.100">
    <property type="entry name" value="TspO/MBR protein"/>
    <property type="match status" value="1"/>
</dbReference>
<dbReference type="InterPro" id="IPR038330">
    <property type="entry name" value="TspO/MBR-related_sf"/>
</dbReference>
<evidence type="ECO:0000256" key="1">
    <source>
        <dbReference type="ARBA" id="ARBA00004141"/>
    </source>
</evidence>
<keyword evidence="5 6" id="KW-0472">Membrane</keyword>
<dbReference type="Proteomes" id="UP001595900">
    <property type="component" value="Unassembled WGS sequence"/>
</dbReference>
<comment type="similarity">
    <text evidence="2">Belongs to the TspO/BZRP family.</text>
</comment>
<dbReference type="Pfam" id="PF03073">
    <property type="entry name" value="TspO_MBR"/>
    <property type="match status" value="1"/>
</dbReference>
<reference evidence="8" key="1">
    <citation type="journal article" date="2019" name="Int. J. Syst. Evol. Microbiol.">
        <title>The Global Catalogue of Microorganisms (GCM) 10K type strain sequencing project: providing services to taxonomists for standard genome sequencing and annotation.</title>
        <authorList>
            <consortium name="The Broad Institute Genomics Platform"/>
            <consortium name="The Broad Institute Genome Sequencing Center for Infectious Disease"/>
            <person name="Wu L."/>
            <person name="Ma J."/>
        </authorList>
    </citation>
    <scope>NUCLEOTIDE SEQUENCE [LARGE SCALE GENOMIC DNA]</scope>
    <source>
        <strain evidence="8">CGMCC 1.10363</strain>
    </source>
</reference>
<dbReference type="EMBL" id="JBHSCN010000006">
    <property type="protein sequence ID" value="MFC4244923.1"/>
    <property type="molecule type" value="Genomic_DNA"/>
</dbReference>
<evidence type="ECO:0000256" key="5">
    <source>
        <dbReference type="ARBA" id="ARBA00023136"/>
    </source>
</evidence>
<evidence type="ECO:0000313" key="8">
    <source>
        <dbReference type="Proteomes" id="UP001595900"/>
    </source>
</evidence>
<protein>
    <submittedName>
        <fullName evidence="7">TspO/MBR family protein</fullName>
    </submittedName>
</protein>
<evidence type="ECO:0000256" key="2">
    <source>
        <dbReference type="ARBA" id="ARBA00007524"/>
    </source>
</evidence>
<evidence type="ECO:0000313" key="7">
    <source>
        <dbReference type="EMBL" id="MFC4244923.1"/>
    </source>
</evidence>
<gene>
    <name evidence="7" type="ORF">ACFOYW_16230</name>
</gene>
<proteinExistence type="inferred from homology"/>
<dbReference type="RefSeq" id="WP_390231266.1">
    <property type="nucleotide sequence ID" value="NZ_JBHSCN010000006.1"/>
</dbReference>
<dbReference type="PANTHER" id="PTHR10057:SF0">
    <property type="entry name" value="TRANSLOCATOR PROTEIN"/>
    <property type="match status" value="1"/>
</dbReference>